<feature type="compositionally biased region" description="Basic and acidic residues" evidence="1">
    <location>
        <begin position="208"/>
        <end position="217"/>
    </location>
</feature>
<dbReference type="InterPro" id="IPR011672">
    <property type="entry name" value="DUF1614"/>
</dbReference>
<evidence type="ECO:0000256" key="1">
    <source>
        <dbReference type="SAM" id="MobiDB-lite"/>
    </source>
</evidence>
<feature type="region of interest" description="Disordered" evidence="1">
    <location>
        <begin position="208"/>
        <end position="242"/>
    </location>
</feature>
<dbReference type="EMBL" id="DSMU01000066">
    <property type="protein sequence ID" value="HEL65253.1"/>
    <property type="molecule type" value="Genomic_DNA"/>
</dbReference>
<name>A0A7C2ICI8_9THEO</name>
<comment type="caution">
    <text evidence="3">The sequence shown here is derived from an EMBL/GenBank/DDBJ whole genome shotgun (WGS) entry which is preliminary data.</text>
</comment>
<sequence length="242" mass="25604">MDRFPIGLLLLIILSLLIYLGLGHRVLDRMRLSDRAALMIIAALLLGSLIDIPLAGRPAVVSVNDGGALVPLGVAVYLLAGAGTREERTRAIWGAVLTGAVVYFIGTYLMRGLREPAGRFDFLDPLYLYPLVAGAVAYATGRSRRAAFVAATLGVLLGDIFHYIRIAGARAPGRVDIGGGGVFDAIVLSGIFAVLLAEVIGEVRERIQGGPSEEGREPALLTNLRSPESSDIEKGDKGGTQQ</sequence>
<organism evidence="3">
    <name type="scientific">Ammonifex degensii</name>
    <dbReference type="NCBI Taxonomy" id="42838"/>
    <lineage>
        <taxon>Bacteria</taxon>
        <taxon>Bacillati</taxon>
        <taxon>Bacillota</taxon>
        <taxon>Clostridia</taxon>
        <taxon>Thermoanaerobacterales</taxon>
        <taxon>Thermoanaerobacteraceae</taxon>
        <taxon>Ammonifex</taxon>
    </lineage>
</organism>
<reference evidence="3" key="1">
    <citation type="journal article" date="2020" name="mSystems">
        <title>Genome- and Community-Level Interaction Insights into Carbon Utilization and Element Cycling Functions of Hydrothermarchaeota in Hydrothermal Sediment.</title>
        <authorList>
            <person name="Zhou Z."/>
            <person name="Liu Y."/>
            <person name="Xu W."/>
            <person name="Pan J."/>
            <person name="Luo Z.H."/>
            <person name="Li M."/>
        </authorList>
    </citation>
    <scope>NUCLEOTIDE SEQUENCE [LARGE SCALE GENOMIC DNA]</scope>
    <source>
        <strain evidence="3">SpSt-300</strain>
    </source>
</reference>
<protein>
    <submittedName>
        <fullName evidence="3">DUF1614 domain-containing protein</fullName>
    </submittedName>
</protein>
<dbReference type="Pfam" id="PF07758">
    <property type="entry name" value="DUF1614"/>
    <property type="match status" value="1"/>
</dbReference>
<proteinExistence type="predicted"/>
<keyword evidence="2" id="KW-0812">Transmembrane</keyword>
<dbReference type="AlphaFoldDB" id="A0A7C2ICI8"/>
<feature type="transmembrane region" description="Helical" evidence="2">
    <location>
        <begin position="6"/>
        <end position="24"/>
    </location>
</feature>
<feature type="transmembrane region" description="Helical" evidence="2">
    <location>
        <begin position="122"/>
        <end position="139"/>
    </location>
</feature>
<feature type="transmembrane region" description="Helical" evidence="2">
    <location>
        <begin position="36"/>
        <end position="56"/>
    </location>
</feature>
<keyword evidence="2" id="KW-1133">Transmembrane helix</keyword>
<accession>A0A7C2ICI8</accession>
<feature type="compositionally biased region" description="Basic and acidic residues" evidence="1">
    <location>
        <begin position="231"/>
        <end position="242"/>
    </location>
</feature>
<feature type="transmembrane region" description="Helical" evidence="2">
    <location>
        <begin position="68"/>
        <end position="84"/>
    </location>
</feature>
<feature type="transmembrane region" description="Helical" evidence="2">
    <location>
        <begin position="91"/>
        <end position="110"/>
    </location>
</feature>
<feature type="transmembrane region" description="Helical" evidence="2">
    <location>
        <begin position="146"/>
        <end position="165"/>
    </location>
</feature>
<evidence type="ECO:0000313" key="3">
    <source>
        <dbReference type="EMBL" id="HEL65253.1"/>
    </source>
</evidence>
<feature type="transmembrane region" description="Helical" evidence="2">
    <location>
        <begin position="177"/>
        <end position="197"/>
    </location>
</feature>
<gene>
    <name evidence="3" type="ORF">ENQ34_01030</name>
</gene>
<evidence type="ECO:0000256" key="2">
    <source>
        <dbReference type="SAM" id="Phobius"/>
    </source>
</evidence>
<keyword evidence="2" id="KW-0472">Membrane</keyword>